<organism evidence="4 5">
    <name type="scientific">Pocillopora meandrina</name>
    <dbReference type="NCBI Taxonomy" id="46732"/>
    <lineage>
        <taxon>Eukaryota</taxon>
        <taxon>Metazoa</taxon>
        <taxon>Cnidaria</taxon>
        <taxon>Anthozoa</taxon>
        <taxon>Hexacorallia</taxon>
        <taxon>Scleractinia</taxon>
        <taxon>Astrocoeniina</taxon>
        <taxon>Pocilloporidae</taxon>
        <taxon>Pocillopora</taxon>
    </lineage>
</organism>
<sequence length="360" mass="40329">MSFEDARNALLIAYADGFLDDEEFIVLYDYYQPVNPSFPYCNFDPFCLDVFDSCECEAHFRVAKDDIPMLLNALRILASFKCPQGTVCSGLEGLCLLLKRLAYPCRYFDLISTFGRPVPELCMIANTVLDWVFNEHGFRLTSWNQPFLTPACLQEYACAIARQGSPLTNCFGFIDGTACLICCPGEKQRVVYNGHKRVHALKFQSVVVPNGLIANLYGPVEGARHDAGMLKDSGMLQMLEKEAYNPRGDVLCLYGDPAYPLRPHLMAPYRIGEVPVFTADMEAFNSAMSSARASVEWLFGDISKSFKFLDFKKNLKLGLSAVGKQYIVSALFRNILTCLYGNTTSTHFQLDPPTVQDYLA</sequence>
<dbReference type="AlphaFoldDB" id="A0AAU9VZV5"/>
<dbReference type="EMBL" id="CALNXJ010000005">
    <property type="protein sequence ID" value="CAH3040111.1"/>
    <property type="molecule type" value="Genomic_DNA"/>
</dbReference>
<dbReference type="PANTHER" id="PTHR34615">
    <property type="entry name" value="PX DOMAIN-CONTAINING PROTEIN"/>
    <property type="match status" value="1"/>
</dbReference>
<evidence type="ECO:0000313" key="4">
    <source>
        <dbReference type="EMBL" id="CAH3040111.1"/>
    </source>
</evidence>
<dbReference type="GO" id="GO:0046872">
    <property type="term" value="F:metal ion binding"/>
    <property type="evidence" value="ECO:0007669"/>
    <property type="project" value="UniProtKB-KW"/>
</dbReference>
<dbReference type="PANTHER" id="PTHR34615:SF1">
    <property type="entry name" value="PX DOMAIN-CONTAINING PROTEIN"/>
    <property type="match status" value="1"/>
</dbReference>
<keyword evidence="2" id="KW-0479">Metal-binding</keyword>
<feature type="domain" description="DDE Tnp4" evidence="3">
    <location>
        <begin position="174"/>
        <end position="318"/>
    </location>
</feature>
<evidence type="ECO:0000256" key="2">
    <source>
        <dbReference type="ARBA" id="ARBA00022723"/>
    </source>
</evidence>
<evidence type="ECO:0000259" key="3">
    <source>
        <dbReference type="Pfam" id="PF13359"/>
    </source>
</evidence>
<keyword evidence="5" id="KW-1185">Reference proteome</keyword>
<evidence type="ECO:0000256" key="1">
    <source>
        <dbReference type="ARBA" id="ARBA00001968"/>
    </source>
</evidence>
<evidence type="ECO:0000313" key="5">
    <source>
        <dbReference type="Proteomes" id="UP001159428"/>
    </source>
</evidence>
<name>A0AAU9VZV5_9CNID</name>
<comment type="cofactor">
    <cofactor evidence="1">
        <name>a divalent metal cation</name>
        <dbReference type="ChEBI" id="CHEBI:60240"/>
    </cofactor>
</comment>
<gene>
    <name evidence="4" type="ORF">PMEA_00025716</name>
</gene>
<dbReference type="Pfam" id="PF13359">
    <property type="entry name" value="DDE_Tnp_4"/>
    <property type="match status" value="1"/>
</dbReference>
<comment type="caution">
    <text evidence="4">The sequence shown here is derived from an EMBL/GenBank/DDBJ whole genome shotgun (WGS) entry which is preliminary data.</text>
</comment>
<reference evidence="4 5" key="1">
    <citation type="submission" date="2022-05" db="EMBL/GenBank/DDBJ databases">
        <authorList>
            <consortium name="Genoscope - CEA"/>
            <person name="William W."/>
        </authorList>
    </citation>
    <scope>NUCLEOTIDE SEQUENCE [LARGE SCALE GENOMIC DNA]</scope>
</reference>
<accession>A0AAU9VZV5</accession>
<protein>
    <recommendedName>
        <fullName evidence="3">DDE Tnp4 domain-containing protein</fullName>
    </recommendedName>
</protein>
<dbReference type="InterPro" id="IPR027806">
    <property type="entry name" value="HARBI1_dom"/>
</dbReference>
<dbReference type="Proteomes" id="UP001159428">
    <property type="component" value="Unassembled WGS sequence"/>
</dbReference>
<proteinExistence type="predicted"/>